<feature type="compositionally biased region" description="Polar residues" evidence="1">
    <location>
        <begin position="147"/>
        <end position="161"/>
    </location>
</feature>
<feature type="compositionally biased region" description="Low complexity" evidence="1">
    <location>
        <begin position="181"/>
        <end position="199"/>
    </location>
</feature>
<reference evidence="2 3" key="2">
    <citation type="journal article" date="2021" name="Genomics">
        <title>High-quality reference genome for Clonorchis sinensis.</title>
        <authorList>
            <person name="Young N.D."/>
            <person name="Stroehlein A.J."/>
            <person name="Kinkar L."/>
            <person name="Wang T."/>
            <person name="Sohn W.M."/>
            <person name="Chang B.C.H."/>
            <person name="Kaur P."/>
            <person name="Weisz D."/>
            <person name="Dudchenko O."/>
            <person name="Aiden E.L."/>
            <person name="Korhonen P.K."/>
            <person name="Gasser R.B."/>
        </authorList>
    </citation>
    <scope>NUCLEOTIDE SEQUENCE [LARGE SCALE GENOMIC DNA]</scope>
    <source>
        <strain evidence="2">Cs-k2</strain>
    </source>
</reference>
<feature type="region of interest" description="Disordered" evidence="1">
    <location>
        <begin position="1"/>
        <end position="102"/>
    </location>
</feature>
<protein>
    <submittedName>
        <fullName evidence="2">Uncharacterized protein</fullName>
    </submittedName>
</protein>
<gene>
    <name evidence="2" type="ORF">CSKR_111413</name>
</gene>
<evidence type="ECO:0000313" key="2">
    <source>
        <dbReference type="EMBL" id="KAG5441562.1"/>
    </source>
</evidence>
<dbReference type="OrthoDB" id="6272356at2759"/>
<reference evidence="2 3" key="1">
    <citation type="journal article" date="2018" name="Biotechnol. Adv.">
        <title>Improved genomic resources and new bioinformatic workflow for the carcinogenic parasite Clonorchis sinensis: Biotechnological implications.</title>
        <authorList>
            <person name="Wang D."/>
            <person name="Korhonen P.K."/>
            <person name="Gasser R.B."/>
            <person name="Young N.D."/>
        </authorList>
    </citation>
    <scope>NUCLEOTIDE SEQUENCE [LARGE SCALE GENOMIC DNA]</scope>
    <source>
        <strain evidence="2">Cs-k2</strain>
    </source>
</reference>
<keyword evidence="3" id="KW-1185">Reference proteome</keyword>
<comment type="caution">
    <text evidence="2">The sequence shown here is derived from an EMBL/GenBank/DDBJ whole genome shotgun (WGS) entry which is preliminary data.</text>
</comment>
<evidence type="ECO:0000256" key="1">
    <source>
        <dbReference type="SAM" id="MobiDB-lite"/>
    </source>
</evidence>
<organism evidence="2 3">
    <name type="scientific">Clonorchis sinensis</name>
    <name type="common">Chinese liver fluke</name>
    <dbReference type="NCBI Taxonomy" id="79923"/>
    <lineage>
        <taxon>Eukaryota</taxon>
        <taxon>Metazoa</taxon>
        <taxon>Spiralia</taxon>
        <taxon>Lophotrochozoa</taxon>
        <taxon>Platyhelminthes</taxon>
        <taxon>Trematoda</taxon>
        <taxon>Digenea</taxon>
        <taxon>Opisthorchiida</taxon>
        <taxon>Opisthorchiata</taxon>
        <taxon>Opisthorchiidae</taxon>
        <taxon>Clonorchis</taxon>
    </lineage>
</organism>
<name>A0A8T1LY44_CLOSI</name>
<feature type="compositionally biased region" description="Pro residues" evidence="1">
    <location>
        <begin position="18"/>
        <end position="39"/>
    </location>
</feature>
<dbReference type="Proteomes" id="UP000286415">
    <property type="component" value="Unassembled WGS sequence"/>
</dbReference>
<dbReference type="EMBL" id="NIRI02000077">
    <property type="protein sequence ID" value="KAG5441562.1"/>
    <property type="molecule type" value="Genomic_DNA"/>
</dbReference>
<accession>A0A8T1LY44</accession>
<evidence type="ECO:0000313" key="3">
    <source>
        <dbReference type="Proteomes" id="UP000286415"/>
    </source>
</evidence>
<sequence>MAPPPPLAGVPNYSSRTAPPPPPPGPPPVHSPFRLPSPKPLRNGTSSSGPPPSVRAVPLYNVTSKPLQNGPSGVATGRDSKQFVPCAPASNGFSAPPPFIRSRACSVDAPAPFILPSVPASLASAVRPPASIQAAPPPPPPARRKNSANQRSQRAGFTSDEQGVPLERAANAAPKLIHINSPGSRTSGGPPSLPTSPYGAQPVNVKCHPPPPPPPVSATQTPTITTLSVDFGRRFRFLSDAELPPPPEAYKGPHTYRTGANRTAPRRPLPVPTGNSLRS</sequence>
<feature type="compositionally biased region" description="Polar residues" evidence="1">
    <location>
        <begin position="61"/>
        <end position="71"/>
    </location>
</feature>
<dbReference type="AlphaFoldDB" id="A0A8T1LY44"/>
<proteinExistence type="predicted"/>
<feature type="region of interest" description="Disordered" evidence="1">
    <location>
        <begin position="126"/>
        <end position="221"/>
    </location>
</feature>
<feature type="region of interest" description="Disordered" evidence="1">
    <location>
        <begin position="239"/>
        <end position="279"/>
    </location>
</feature>